<dbReference type="PANTHER" id="PTHR47326:SF1">
    <property type="entry name" value="HTH PSQ-TYPE DOMAIN-CONTAINING PROTEIN"/>
    <property type="match status" value="1"/>
</dbReference>
<gene>
    <name evidence="2" type="ORF">ALC56_03986</name>
</gene>
<dbReference type="AlphaFoldDB" id="A0A151JZQ7"/>
<organism evidence="2 3">
    <name type="scientific">Trachymyrmex septentrionalis</name>
    <dbReference type="NCBI Taxonomy" id="34720"/>
    <lineage>
        <taxon>Eukaryota</taxon>
        <taxon>Metazoa</taxon>
        <taxon>Ecdysozoa</taxon>
        <taxon>Arthropoda</taxon>
        <taxon>Hexapoda</taxon>
        <taxon>Insecta</taxon>
        <taxon>Pterygota</taxon>
        <taxon>Neoptera</taxon>
        <taxon>Endopterygota</taxon>
        <taxon>Hymenoptera</taxon>
        <taxon>Apocrita</taxon>
        <taxon>Aculeata</taxon>
        <taxon>Formicoidea</taxon>
        <taxon>Formicidae</taxon>
        <taxon>Myrmicinae</taxon>
        <taxon>Trachymyrmex</taxon>
    </lineage>
</organism>
<protein>
    <recommendedName>
        <fullName evidence="1">DUF4817 domain-containing protein</fullName>
    </recommendedName>
</protein>
<keyword evidence="3" id="KW-1185">Reference proteome</keyword>
<dbReference type="PANTHER" id="PTHR47326">
    <property type="entry name" value="TRANSPOSABLE ELEMENT TC3 TRANSPOSASE-LIKE PROTEIN"/>
    <property type="match status" value="1"/>
</dbReference>
<accession>A0A151JZQ7</accession>
<feature type="domain" description="DUF4817" evidence="1">
    <location>
        <begin position="3"/>
        <end position="56"/>
    </location>
</feature>
<dbReference type="InterPro" id="IPR032135">
    <property type="entry name" value="DUF4817"/>
</dbReference>
<evidence type="ECO:0000313" key="3">
    <source>
        <dbReference type="Proteomes" id="UP000078541"/>
    </source>
</evidence>
<dbReference type="Pfam" id="PF16087">
    <property type="entry name" value="DUF4817"/>
    <property type="match status" value="1"/>
</dbReference>
<sequence length="134" mass="15578">MFSLEERFEILKTYFQSQCCVAETVRILKRNMGRDRAPTEGAIRKLVRKVREKGMLVDDRSGPRARTVRTPENIEAVAQSVRQNPTTSTRRRSQQLSISRTSLRRILHINNWGDRMAYCKASRGSHMNEIVFHS</sequence>
<name>A0A151JZQ7_9HYME</name>
<evidence type="ECO:0000313" key="2">
    <source>
        <dbReference type="EMBL" id="KYN41626.1"/>
    </source>
</evidence>
<evidence type="ECO:0000259" key="1">
    <source>
        <dbReference type="Pfam" id="PF16087"/>
    </source>
</evidence>
<dbReference type="EMBL" id="KQ981451">
    <property type="protein sequence ID" value="KYN41626.1"/>
    <property type="molecule type" value="Genomic_DNA"/>
</dbReference>
<proteinExistence type="predicted"/>
<dbReference type="Proteomes" id="UP000078541">
    <property type="component" value="Unassembled WGS sequence"/>
</dbReference>
<dbReference type="STRING" id="34720.A0A151JZQ7"/>
<reference evidence="2 3" key="1">
    <citation type="submission" date="2016-03" db="EMBL/GenBank/DDBJ databases">
        <title>Trachymyrmex septentrionalis WGS genome.</title>
        <authorList>
            <person name="Nygaard S."/>
            <person name="Hu H."/>
            <person name="Boomsma J."/>
            <person name="Zhang G."/>
        </authorList>
    </citation>
    <scope>NUCLEOTIDE SEQUENCE [LARGE SCALE GENOMIC DNA]</scope>
    <source>
        <strain evidence="2">Tsep2-gDNA-1</strain>
        <tissue evidence="2">Whole body</tissue>
    </source>
</reference>